<dbReference type="EMBL" id="OW240920">
    <property type="protein sequence ID" value="CAH2315186.1"/>
    <property type="molecule type" value="Genomic_DNA"/>
</dbReference>
<protein>
    <recommendedName>
        <fullName evidence="5">Protein FAM122B</fullName>
    </recommendedName>
</protein>
<evidence type="ECO:0000313" key="3">
    <source>
        <dbReference type="EMBL" id="CAH2315186.1"/>
    </source>
</evidence>
<accession>A0AAD1WNN0</accession>
<gene>
    <name evidence="3" type="ORF">PECUL_23A007835</name>
</gene>
<name>A0AAD1WNN0_PELCU</name>
<sequence length="274" mass="30399">MAVEKMELDMEIQTVQSEAGMRRSSSAPLINGLSDTEQVFQPYTIRARRNSTTTTMMNRHSMIPMSSPIRIPCSRLYQLRREEGADLIDRETASERQFQAAMQMSLSWEDNFNLSDNDLDKLEKSTSPKQVDFTPVSPAPSPTRGIGKQCFSPSLQMFVSSTRFPPSPINSPNRRFVTRRSQSPINLIRPSALGPIKRKVEEELGNQPKRLFQGTTNMLSSDCTQMSDCSCHSSDLDSSSSISSSCKESSVTSSPAACLNSCSSFTSLEDLSPK</sequence>
<evidence type="ECO:0000313" key="4">
    <source>
        <dbReference type="Proteomes" id="UP001295444"/>
    </source>
</evidence>
<keyword evidence="4" id="KW-1185">Reference proteome</keyword>
<dbReference type="GO" id="GO:0004865">
    <property type="term" value="F:protein serine/threonine phosphatase inhibitor activity"/>
    <property type="evidence" value="ECO:0007669"/>
    <property type="project" value="InterPro"/>
</dbReference>
<dbReference type="InterPro" id="IPR026716">
    <property type="entry name" value="PBIR1/2/3"/>
</dbReference>
<dbReference type="Proteomes" id="UP001295444">
    <property type="component" value="Chromosome 09"/>
</dbReference>
<evidence type="ECO:0008006" key="5">
    <source>
        <dbReference type="Google" id="ProtNLM"/>
    </source>
</evidence>
<evidence type="ECO:0000256" key="1">
    <source>
        <dbReference type="ARBA" id="ARBA00006725"/>
    </source>
</evidence>
<evidence type="ECO:0000256" key="2">
    <source>
        <dbReference type="SAM" id="MobiDB-lite"/>
    </source>
</evidence>
<reference evidence="3" key="1">
    <citation type="submission" date="2022-03" db="EMBL/GenBank/DDBJ databases">
        <authorList>
            <person name="Alioto T."/>
            <person name="Alioto T."/>
            <person name="Gomez Garrido J."/>
        </authorList>
    </citation>
    <scope>NUCLEOTIDE SEQUENCE</scope>
</reference>
<feature type="compositionally biased region" description="Low complexity" evidence="2">
    <location>
        <begin position="231"/>
        <end position="254"/>
    </location>
</feature>
<dbReference type="PANTHER" id="PTHR22227">
    <property type="entry name" value="FAMILY WITH SEQUENCE SIMILARITY 122B ISOFORM X1"/>
    <property type="match status" value="1"/>
</dbReference>
<comment type="similarity">
    <text evidence="1">Belongs to the FAM122 family.</text>
</comment>
<feature type="region of interest" description="Disordered" evidence="2">
    <location>
        <begin position="125"/>
        <end position="144"/>
    </location>
</feature>
<organism evidence="3 4">
    <name type="scientific">Pelobates cultripes</name>
    <name type="common">Western spadefoot toad</name>
    <dbReference type="NCBI Taxonomy" id="61616"/>
    <lineage>
        <taxon>Eukaryota</taxon>
        <taxon>Metazoa</taxon>
        <taxon>Chordata</taxon>
        <taxon>Craniata</taxon>
        <taxon>Vertebrata</taxon>
        <taxon>Euteleostomi</taxon>
        <taxon>Amphibia</taxon>
        <taxon>Batrachia</taxon>
        <taxon>Anura</taxon>
        <taxon>Pelobatoidea</taxon>
        <taxon>Pelobatidae</taxon>
        <taxon>Pelobates</taxon>
    </lineage>
</organism>
<dbReference type="PANTHER" id="PTHR22227:SF13">
    <property type="entry name" value="NOVEL PROTEIN"/>
    <property type="match status" value="1"/>
</dbReference>
<feature type="region of interest" description="Disordered" evidence="2">
    <location>
        <begin position="231"/>
        <end position="258"/>
    </location>
</feature>
<proteinExistence type="inferred from homology"/>
<dbReference type="AlphaFoldDB" id="A0AAD1WNN0"/>